<keyword evidence="2" id="KW-0560">Oxidoreductase</keyword>
<evidence type="ECO:0000256" key="3">
    <source>
        <dbReference type="ARBA" id="ARBA00023004"/>
    </source>
</evidence>
<dbReference type="Proteomes" id="UP000249045">
    <property type="component" value="Unassembled WGS sequence"/>
</dbReference>
<gene>
    <name evidence="7" type="ORF">LAH08_01550</name>
    <name evidence="8" type="ORF">MED15_01103</name>
</gene>
<dbReference type="GO" id="GO:0017000">
    <property type="term" value="P:antibiotic biosynthetic process"/>
    <property type="evidence" value="ECO:0007669"/>
    <property type="project" value="UniProtKB-KW"/>
</dbReference>
<dbReference type="Gene3D" id="3.60.130.10">
    <property type="entry name" value="Clavaminate synthase-like"/>
    <property type="match status" value="1"/>
</dbReference>
<comment type="cofactor">
    <cofactor evidence="1">
        <name>Fe(2+)</name>
        <dbReference type="ChEBI" id="CHEBI:29033"/>
    </cofactor>
</comment>
<evidence type="ECO:0000313" key="9">
    <source>
        <dbReference type="Proteomes" id="UP000248966"/>
    </source>
</evidence>
<dbReference type="PANTHER" id="PTHR10696">
    <property type="entry name" value="GAMMA-BUTYROBETAINE HYDROXYLASE-RELATED"/>
    <property type="match status" value="1"/>
</dbReference>
<dbReference type="SUPFAM" id="SSF51197">
    <property type="entry name" value="Clavaminate synthase-like"/>
    <property type="match status" value="1"/>
</dbReference>
<dbReference type="Proteomes" id="UP000248966">
    <property type="component" value="Unassembled WGS sequence"/>
</dbReference>
<keyword evidence="3" id="KW-0408">Iron</keyword>
<dbReference type="PANTHER" id="PTHR10696:SF56">
    <property type="entry name" value="TAUD_TFDA-LIKE DOMAIN-CONTAINING PROTEIN"/>
    <property type="match status" value="1"/>
</dbReference>
<feature type="domain" description="TauD/TfdA-like" evidence="6">
    <location>
        <begin position="31"/>
        <end position="329"/>
    </location>
</feature>
<dbReference type="InterPro" id="IPR050411">
    <property type="entry name" value="AlphaKG_dependent_hydroxylases"/>
</dbReference>
<evidence type="ECO:0000313" key="10">
    <source>
        <dbReference type="Proteomes" id="UP000249045"/>
    </source>
</evidence>
<evidence type="ECO:0000256" key="5">
    <source>
        <dbReference type="SAM" id="MobiDB-lite"/>
    </source>
</evidence>
<reference evidence="9 10" key="1">
    <citation type="submission" date="2018-03" db="EMBL/GenBank/DDBJ databases">
        <title>Defining the species Micromonospora saelicesensis and Micromonospora noduli under the framework of genomics.</title>
        <authorList>
            <person name="Riesco R."/>
            <person name="Trujillo M.E."/>
        </authorList>
    </citation>
    <scope>NUCLEOTIDE SEQUENCE [LARGE SCALE GENOMIC DNA]</scope>
    <source>
        <strain evidence="7 9">LAH08</strain>
        <strain evidence="8 10">MED15</strain>
    </source>
</reference>
<proteinExistence type="predicted"/>
<dbReference type="InterPro" id="IPR042098">
    <property type="entry name" value="TauD-like_sf"/>
</dbReference>
<evidence type="ECO:0000256" key="1">
    <source>
        <dbReference type="ARBA" id="ARBA00001954"/>
    </source>
</evidence>
<dbReference type="Pfam" id="PF02668">
    <property type="entry name" value="TauD"/>
    <property type="match status" value="1"/>
</dbReference>
<dbReference type="RefSeq" id="WP_112583070.1">
    <property type="nucleotide sequence ID" value="NZ_PYAA01000008.1"/>
</dbReference>
<keyword evidence="4" id="KW-0045">Antibiotic biosynthesis</keyword>
<keyword evidence="10" id="KW-1185">Reference proteome</keyword>
<dbReference type="EMBL" id="PYAA01000008">
    <property type="protein sequence ID" value="RAO04202.1"/>
    <property type="molecule type" value="Genomic_DNA"/>
</dbReference>
<evidence type="ECO:0000256" key="4">
    <source>
        <dbReference type="ARBA" id="ARBA00023194"/>
    </source>
</evidence>
<comment type="caution">
    <text evidence="7">The sequence shown here is derived from an EMBL/GenBank/DDBJ whole genome shotgun (WGS) entry which is preliminary data.</text>
</comment>
<evidence type="ECO:0000313" key="8">
    <source>
        <dbReference type="EMBL" id="RAO25340.1"/>
    </source>
</evidence>
<protein>
    <submittedName>
        <fullName evidence="7">Dapdiamide synthesis protein DdaC</fullName>
    </submittedName>
</protein>
<dbReference type="EMBL" id="PYAC01000001">
    <property type="protein sequence ID" value="RAO25340.1"/>
    <property type="molecule type" value="Genomic_DNA"/>
</dbReference>
<sequence length="341" mass="38164">MSTSRVGSGPRRRSDRTTRLTPVRRSPLHDTFGLLFEAREPDLDLAAFLDGNQPQVLADLDLHGAILFRGFAVNSPGEFGDAARALSPELLKYLERAAPRNEVADGVFTSTELAADRWIELHHEMSYAHSWPSRLYFYCEVAADQGGATPLASERTVVPAIPTEIRERFLRHGVCYVRNYGPDLDLPWQEVFQTVDRTVVEAYCRASGAEFTWTGRDALRTRSVRQAMAHHPRTGEAVWFNHAHLFHVAAMAPEVAATLVNEVGIEGLPRNAYYGDGQAIDDEVITLIRSLYQESAMTFSWQRGDVLVADNFLVTHGREPFTGDRRVLVAMSDLYVTQESS</sequence>
<name>A0A328NDQ6_9ACTN</name>
<dbReference type="AlphaFoldDB" id="A0A328NDQ6"/>
<evidence type="ECO:0000259" key="6">
    <source>
        <dbReference type="Pfam" id="PF02668"/>
    </source>
</evidence>
<dbReference type="InterPro" id="IPR003819">
    <property type="entry name" value="TauD/TfdA-like"/>
</dbReference>
<dbReference type="GO" id="GO:0016491">
    <property type="term" value="F:oxidoreductase activity"/>
    <property type="evidence" value="ECO:0007669"/>
    <property type="project" value="UniProtKB-KW"/>
</dbReference>
<accession>A0A328NDQ6</accession>
<feature type="region of interest" description="Disordered" evidence="5">
    <location>
        <begin position="1"/>
        <end position="23"/>
    </location>
</feature>
<organism evidence="7 9">
    <name type="scientific">Micromonospora noduli</name>
    <dbReference type="NCBI Taxonomy" id="709876"/>
    <lineage>
        <taxon>Bacteria</taxon>
        <taxon>Bacillati</taxon>
        <taxon>Actinomycetota</taxon>
        <taxon>Actinomycetes</taxon>
        <taxon>Micromonosporales</taxon>
        <taxon>Micromonosporaceae</taxon>
        <taxon>Micromonospora</taxon>
    </lineage>
</organism>
<evidence type="ECO:0000256" key="2">
    <source>
        <dbReference type="ARBA" id="ARBA00023002"/>
    </source>
</evidence>
<evidence type="ECO:0000313" key="7">
    <source>
        <dbReference type="EMBL" id="RAO04202.1"/>
    </source>
</evidence>